<dbReference type="GO" id="GO:0008080">
    <property type="term" value="F:N-acetyltransferase activity"/>
    <property type="evidence" value="ECO:0007669"/>
    <property type="project" value="InterPro"/>
</dbReference>
<dbReference type="InterPro" id="IPR050769">
    <property type="entry name" value="NAT_camello-type"/>
</dbReference>
<comment type="caution">
    <text evidence="4">The sequence shown here is derived from an EMBL/GenBank/DDBJ whole genome shotgun (WGS) entry which is preliminary data.</text>
</comment>
<dbReference type="CDD" id="cd04301">
    <property type="entry name" value="NAT_SF"/>
    <property type="match status" value="1"/>
</dbReference>
<keyword evidence="1" id="KW-0808">Transferase</keyword>
<evidence type="ECO:0000256" key="2">
    <source>
        <dbReference type="SAM" id="MobiDB-lite"/>
    </source>
</evidence>
<gene>
    <name evidence="4" type="ORF">C8A01DRAFT_31352</name>
</gene>
<dbReference type="InterPro" id="IPR000182">
    <property type="entry name" value="GNAT_dom"/>
</dbReference>
<evidence type="ECO:0000313" key="4">
    <source>
        <dbReference type="EMBL" id="KAK4044563.1"/>
    </source>
</evidence>
<name>A0AAN6PRC9_9PEZI</name>
<organism evidence="4 5">
    <name type="scientific">Parachaetomium inaequale</name>
    <dbReference type="NCBI Taxonomy" id="2588326"/>
    <lineage>
        <taxon>Eukaryota</taxon>
        <taxon>Fungi</taxon>
        <taxon>Dikarya</taxon>
        <taxon>Ascomycota</taxon>
        <taxon>Pezizomycotina</taxon>
        <taxon>Sordariomycetes</taxon>
        <taxon>Sordariomycetidae</taxon>
        <taxon>Sordariales</taxon>
        <taxon>Chaetomiaceae</taxon>
        <taxon>Parachaetomium</taxon>
    </lineage>
</organism>
<dbReference type="Gene3D" id="1.10.10.10">
    <property type="entry name" value="Winged helix-like DNA-binding domain superfamily/Winged helix DNA-binding domain"/>
    <property type="match status" value="1"/>
</dbReference>
<evidence type="ECO:0000313" key="5">
    <source>
        <dbReference type="Proteomes" id="UP001303115"/>
    </source>
</evidence>
<dbReference type="PANTHER" id="PTHR13947:SF37">
    <property type="entry name" value="LD18367P"/>
    <property type="match status" value="1"/>
</dbReference>
<dbReference type="AlphaFoldDB" id="A0AAN6PRC9"/>
<evidence type="ECO:0000259" key="3">
    <source>
        <dbReference type="PROSITE" id="PS51186"/>
    </source>
</evidence>
<feature type="region of interest" description="Disordered" evidence="2">
    <location>
        <begin position="162"/>
        <end position="188"/>
    </location>
</feature>
<dbReference type="Pfam" id="PF00583">
    <property type="entry name" value="Acetyltransf_1"/>
    <property type="match status" value="1"/>
</dbReference>
<dbReference type="SUPFAM" id="SSF55729">
    <property type="entry name" value="Acyl-CoA N-acyltransferases (Nat)"/>
    <property type="match status" value="1"/>
</dbReference>
<dbReference type="Proteomes" id="UP001303115">
    <property type="component" value="Unassembled WGS sequence"/>
</dbReference>
<dbReference type="EMBL" id="MU854318">
    <property type="protein sequence ID" value="KAK4044563.1"/>
    <property type="molecule type" value="Genomic_DNA"/>
</dbReference>
<dbReference type="InterPro" id="IPR036388">
    <property type="entry name" value="WH-like_DNA-bd_sf"/>
</dbReference>
<dbReference type="InterPro" id="IPR036390">
    <property type="entry name" value="WH_DNA-bd_sf"/>
</dbReference>
<evidence type="ECO:0000256" key="1">
    <source>
        <dbReference type="ARBA" id="ARBA00022679"/>
    </source>
</evidence>
<feature type="compositionally biased region" description="Low complexity" evidence="2">
    <location>
        <begin position="168"/>
        <end position="178"/>
    </location>
</feature>
<dbReference type="Gene3D" id="3.40.630.30">
    <property type="match status" value="1"/>
</dbReference>
<keyword evidence="5" id="KW-1185">Reference proteome</keyword>
<sequence>MATSISPLPSATPLEPRLIKDPVLPLREASRRLVREWGFLQPTFTPFPLSSAAVHCMIEIGDYGRRAFGELCSELKVTPAQLSRILVELVSSGAVRRDQGGQVGTGPDEELYSLTVAGSKTLAEINAHAQDQVIKALAAAPPGAGASITAAFQAYAVALERSRPSHQADPTPDITPAATPEPPAPSALSIVAGYRPGILARTLEMHMDYYYPRNGWGREFEAALSTGIGDLLKRLDRPMNQVWSAVLATTAQGGSAVPPLERTVGVVYVDGEYCGREGVARLRAFIVDDSVRGLGVGKKLFAAAMGFVRAAGFRECELTTQRSLTVARRLYEREGFQEASETWFEGFGKGSWR</sequence>
<proteinExistence type="predicted"/>
<dbReference type="PROSITE" id="PS51186">
    <property type="entry name" value="GNAT"/>
    <property type="match status" value="1"/>
</dbReference>
<feature type="domain" description="N-acetyltransferase" evidence="3">
    <location>
        <begin position="222"/>
        <end position="353"/>
    </location>
</feature>
<protein>
    <recommendedName>
        <fullName evidence="3">N-acetyltransferase domain-containing protein</fullName>
    </recommendedName>
</protein>
<dbReference type="InterPro" id="IPR016181">
    <property type="entry name" value="Acyl_CoA_acyltransferase"/>
</dbReference>
<dbReference type="SUPFAM" id="SSF46785">
    <property type="entry name" value="Winged helix' DNA-binding domain"/>
    <property type="match status" value="1"/>
</dbReference>
<reference evidence="5" key="1">
    <citation type="journal article" date="2023" name="Mol. Phylogenet. Evol.">
        <title>Genome-scale phylogeny and comparative genomics of the fungal order Sordariales.</title>
        <authorList>
            <person name="Hensen N."/>
            <person name="Bonometti L."/>
            <person name="Westerberg I."/>
            <person name="Brannstrom I.O."/>
            <person name="Guillou S."/>
            <person name="Cros-Aarteil S."/>
            <person name="Calhoun S."/>
            <person name="Haridas S."/>
            <person name="Kuo A."/>
            <person name="Mondo S."/>
            <person name="Pangilinan J."/>
            <person name="Riley R."/>
            <person name="LaButti K."/>
            <person name="Andreopoulos B."/>
            <person name="Lipzen A."/>
            <person name="Chen C."/>
            <person name="Yan M."/>
            <person name="Daum C."/>
            <person name="Ng V."/>
            <person name="Clum A."/>
            <person name="Steindorff A."/>
            <person name="Ohm R.A."/>
            <person name="Martin F."/>
            <person name="Silar P."/>
            <person name="Natvig D.O."/>
            <person name="Lalanne C."/>
            <person name="Gautier V."/>
            <person name="Ament-Velasquez S.L."/>
            <person name="Kruys A."/>
            <person name="Hutchinson M.I."/>
            <person name="Powell A.J."/>
            <person name="Barry K."/>
            <person name="Miller A.N."/>
            <person name="Grigoriev I.V."/>
            <person name="Debuchy R."/>
            <person name="Gladieux P."/>
            <person name="Hiltunen Thoren M."/>
            <person name="Johannesson H."/>
        </authorList>
    </citation>
    <scope>NUCLEOTIDE SEQUENCE [LARGE SCALE GENOMIC DNA]</scope>
    <source>
        <strain evidence="5">CBS 284.82</strain>
    </source>
</reference>
<accession>A0AAN6PRC9</accession>
<dbReference type="PANTHER" id="PTHR13947">
    <property type="entry name" value="GNAT FAMILY N-ACETYLTRANSFERASE"/>
    <property type="match status" value="1"/>
</dbReference>